<name>A0ABN2MNH1_9MICO</name>
<dbReference type="InterPro" id="IPR041657">
    <property type="entry name" value="HTH_17"/>
</dbReference>
<organism evidence="2 3">
    <name type="scientific">Agromyces salentinus</name>
    <dbReference type="NCBI Taxonomy" id="269421"/>
    <lineage>
        <taxon>Bacteria</taxon>
        <taxon>Bacillati</taxon>
        <taxon>Actinomycetota</taxon>
        <taxon>Actinomycetes</taxon>
        <taxon>Micrococcales</taxon>
        <taxon>Microbacteriaceae</taxon>
        <taxon>Agromyces</taxon>
    </lineage>
</organism>
<dbReference type="RefSeq" id="WP_157428599.1">
    <property type="nucleotide sequence ID" value="NZ_BAAANK010000004.1"/>
</dbReference>
<evidence type="ECO:0000259" key="1">
    <source>
        <dbReference type="Pfam" id="PF12728"/>
    </source>
</evidence>
<dbReference type="InterPro" id="IPR009061">
    <property type="entry name" value="DNA-bd_dom_put_sf"/>
</dbReference>
<reference evidence="2 3" key="1">
    <citation type="journal article" date="2019" name="Int. J. Syst. Evol. Microbiol.">
        <title>The Global Catalogue of Microorganisms (GCM) 10K type strain sequencing project: providing services to taxonomists for standard genome sequencing and annotation.</title>
        <authorList>
            <consortium name="The Broad Institute Genomics Platform"/>
            <consortium name="The Broad Institute Genome Sequencing Center for Infectious Disease"/>
            <person name="Wu L."/>
            <person name="Ma J."/>
        </authorList>
    </citation>
    <scope>NUCLEOTIDE SEQUENCE [LARGE SCALE GENOMIC DNA]</scope>
    <source>
        <strain evidence="2 3">JCM 14323</strain>
    </source>
</reference>
<dbReference type="NCBIfam" id="TIGR01764">
    <property type="entry name" value="excise"/>
    <property type="match status" value="1"/>
</dbReference>
<sequence length="71" mass="7977">MPRTHTPNLPTVRLGNDPLELLTVREVAARTGKHPETIKRWIRDGHLLAVRLGPRDLRVRASDLAAAVKPR</sequence>
<accession>A0ABN2MNH1</accession>
<proteinExistence type="predicted"/>
<dbReference type="SUPFAM" id="SSF46955">
    <property type="entry name" value="Putative DNA-binding domain"/>
    <property type="match status" value="1"/>
</dbReference>
<keyword evidence="3" id="KW-1185">Reference proteome</keyword>
<protein>
    <recommendedName>
        <fullName evidence="1">Helix-turn-helix domain-containing protein</fullName>
    </recommendedName>
</protein>
<gene>
    <name evidence="2" type="ORF">GCM10009750_17040</name>
</gene>
<comment type="caution">
    <text evidence="2">The sequence shown here is derived from an EMBL/GenBank/DDBJ whole genome shotgun (WGS) entry which is preliminary data.</text>
</comment>
<feature type="domain" description="Helix-turn-helix" evidence="1">
    <location>
        <begin position="21"/>
        <end position="66"/>
    </location>
</feature>
<dbReference type="Pfam" id="PF12728">
    <property type="entry name" value="HTH_17"/>
    <property type="match status" value="1"/>
</dbReference>
<evidence type="ECO:0000313" key="2">
    <source>
        <dbReference type="EMBL" id="GAA1833311.1"/>
    </source>
</evidence>
<dbReference type="EMBL" id="BAAANK010000004">
    <property type="protein sequence ID" value="GAA1833311.1"/>
    <property type="molecule type" value="Genomic_DNA"/>
</dbReference>
<evidence type="ECO:0000313" key="3">
    <source>
        <dbReference type="Proteomes" id="UP001501746"/>
    </source>
</evidence>
<dbReference type="InterPro" id="IPR010093">
    <property type="entry name" value="SinI_DNA-bd"/>
</dbReference>
<dbReference type="Proteomes" id="UP001501746">
    <property type="component" value="Unassembled WGS sequence"/>
</dbReference>